<keyword evidence="3" id="KW-1185">Reference proteome</keyword>
<reference evidence="2" key="2">
    <citation type="submission" date="2023-05" db="EMBL/GenBank/DDBJ databases">
        <authorList>
            <person name="Schelkunov M.I."/>
        </authorList>
    </citation>
    <scope>NUCLEOTIDE SEQUENCE</scope>
    <source>
        <strain evidence="2">Hsosn_3</strain>
        <tissue evidence="2">Leaf</tissue>
    </source>
</reference>
<feature type="region of interest" description="Disordered" evidence="1">
    <location>
        <begin position="111"/>
        <end position="136"/>
    </location>
</feature>
<evidence type="ECO:0000313" key="3">
    <source>
        <dbReference type="Proteomes" id="UP001237642"/>
    </source>
</evidence>
<protein>
    <submittedName>
        <fullName evidence="2">Aldehyde dehydrogenase 7B4</fullName>
    </submittedName>
</protein>
<sequence>MTEATMDDTAALTSGEIKLVKCECCKLTEECTEEYMARVREWYQGHWICGLCIEAVKDELERSEHQLTTEDALNRHSSFYEKFRSCTPTDEVIATVKDLLKRSFDLSSSSPIGNDGSATSQSRLRRSQSYFSSLYT</sequence>
<dbReference type="PANTHER" id="PTHR33108">
    <property type="entry name" value="OS01G0745000 PROTEIN"/>
    <property type="match status" value="1"/>
</dbReference>
<evidence type="ECO:0000256" key="1">
    <source>
        <dbReference type="SAM" id="MobiDB-lite"/>
    </source>
</evidence>
<organism evidence="2 3">
    <name type="scientific">Heracleum sosnowskyi</name>
    <dbReference type="NCBI Taxonomy" id="360622"/>
    <lineage>
        <taxon>Eukaryota</taxon>
        <taxon>Viridiplantae</taxon>
        <taxon>Streptophyta</taxon>
        <taxon>Embryophyta</taxon>
        <taxon>Tracheophyta</taxon>
        <taxon>Spermatophyta</taxon>
        <taxon>Magnoliopsida</taxon>
        <taxon>eudicotyledons</taxon>
        <taxon>Gunneridae</taxon>
        <taxon>Pentapetalae</taxon>
        <taxon>asterids</taxon>
        <taxon>campanulids</taxon>
        <taxon>Apiales</taxon>
        <taxon>Apiaceae</taxon>
        <taxon>Apioideae</taxon>
        <taxon>apioid superclade</taxon>
        <taxon>Tordylieae</taxon>
        <taxon>Tordyliinae</taxon>
        <taxon>Heracleum</taxon>
    </lineage>
</organism>
<dbReference type="AlphaFoldDB" id="A0AAD8HKZ5"/>
<dbReference type="InterPro" id="IPR012876">
    <property type="entry name" value="DUF1677_pln"/>
</dbReference>
<dbReference type="EMBL" id="JAUIZM010000008">
    <property type="protein sequence ID" value="KAK1367975.1"/>
    <property type="molecule type" value="Genomic_DNA"/>
</dbReference>
<dbReference type="PANTHER" id="PTHR33108:SF76">
    <property type="entry name" value="OS06G0199402 PROTEIN"/>
    <property type="match status" value="1"/>
</dbReference>
<comment type="caution">
    <text evidence="2">The sequence shown here is derived from an EMBL/GenBank/DDBJ whole genome shotgun (WGS) entry which is preliminary data.</text>
</comment>
<dbReference type="Pfam" id="PF07911">
    <property type="entry name" value="DUF1677"/>
    <property type="match status" value="1"/>
</dbReference>
<name>A0AAD8HKZ5_9APIA</name>
<gene>
    <name evidence="2" type="ORF">POM88_034067</name>
</gene>
<dbReference type="Proteomes" id="UP001237642">
    <property type="component" value="Unassembled WGS sequence"/>
</dbReference>
<proteinExistence type="predicted"/>
<reference evidence="2" key="1">
    <citation type="submission" date="2023-02" db="EMBL/GenBank/DDBJ databases">
        <title>Genome of toxic invasive species Heracleum sosnowskyi carries increased number of genes despite the absence of recent whole-genome duplications.</title>
        <authorList>
            <person name="Schelkunov M."/>
            <person name="Shtratnikova V."/>
            <person name="Makarenko M."/>
            <person name="Klepikova A."/>
            <person name="Omelchenko D."/>
            <person name="Novikova G."/>
            <person name="Obukhova E."/>
            <person name="Bogdanov V."/>
            <person name="Penin A."/>
            <person name="Logacheva M."/>
        </authorList>
    </citation>
    <scope>NUCLEOTIDE SEQUENCE</scope>
    <source>
        <strain evidence="2">Hsosn_3</strain>
        <tissue evidence="2">Leaf</tissue>
    </source>
</reference>
<accession>A0AAD8HKZ5</accession>
<evidence type="ECO:0000313" key="2">
    <source>
        <dbReference type="EMBL" id="KAK1367975.1"/>
    </source>
</evidence>